<accession>A0AAW0FFM5</accession>
<dbReference type="EMBL" id="JASBNA010000049">
    <property type="protein sequence ID" value="KAK7680513.1"/>
    <property type="molecule type" value="Genomic_DNA"/>
</dbReference>
<evidence type="ECO:0000313" key="3">
    <source>
        <dbReference type="Proteomes" id="UP001385951"/>
    </source>
</evidence>
<evidence type="ECO:0000256" key="1">
    <source>
        <dbReference type="SAM" id="MobiDB-lite"/>
    </source>
</evidence>
<organism evidence="2 3">
    <name type="scientific">Cerrena zonata</name>
    <dbReference type="NCBI Taxonomy" id="2478898"/>
    <lineage>
        <taxon>Eukaryota</taxon>
        <taxon>Fungi</taxon>
        <taxon>Dikarya</taxon>
        <taxon>Basidiomycota</taxon>
        <taxon>Agaricomycotina</taxon>
        <taxon>Agaricomycetes</taxon>
        <taxon>Polyporales</taxon>
        <taxon>Cerrenaceae</taxon>
        <taxon>Cerrena</taxon>
    </lineage>
</organism>
<protein>
    <submittedName>
        <fullName evidence="2">Uncharacterized protein</fullName>
    </submittedName>
</protein>
<keyword evidence="3" id="KW-1185">Reference proteome</keyword>
<sequence length="166" mass="19038">MAAKHTKKAFRDAFSARDESSDSAGDFSDSETERVIPQAKSNPKAEPISDDEDDFQDDEESDDGDFYKAKKKPSGLDKFQDEEEEEEDEEEEEEEIPNEEMKDPTSASGMVAKEAKRNRRLKKLTPEQLEKEQKKIKKTGHSSHFVTVYRYGYGNLPRYFAGLLEE</sequence>
<reference evidence="2 3" key="1">
    <citation type="submission" date="2022-09" db="EMBL/GenBank/DDBJ databases">
        <authorList>
            <person name="Palmer J.M."/>
        </authorList>
    </citation>
    <scope>NUCLEOTIDE SEQUENCE [LARGE SCALE GENOMIC DNA]</scope>
    <source>
        <strain evidence="2 3">DSM 7382</strain>
    </source>
</reference>
<dbReference type="Proteomes" id="UP001385951">
    <property type="component" value="Unassembled WGS sequence"/>
</dbReference>
<evidence type="ECO:0000313" key="2">
    <source>
        <dbReference type="EMBL" id="KAK7680513.1"/>
    </source>
</evidence>
<feature type="compositionally biased region" description="Acidic residues" evidence="1">
    <location>
        <begin position="80"/>
        <end position="98"/>
    </location>
</feature>
<feature type="compositionally biased region" description="Basic and acidic residues" evidence="1">
    <location>
        <begin position="9"/>
        <end position="20"/>
    </location>
</feature>
<proteinExistence type="predicted"/>
<feature type="region of interest" description="Disordered" evidence="1">
    <location>
        <begin position="1"/>
        <end position="138"/>
    </location>
</feature>
<name>A0AAW0FFM5_9APHY</name>
<comment type="caution">
    <text evidence="2">The sequence shown here is derived from an EMBL/GenBank/DDBJ whole genome shotgun (WGS) entry which is preliminary data.</text>
</comment>
<gene>
    <name evidence="2" type="ORF">QCA50_016513</name>
</gene>
<feature type="compositionally biased region" description="Acidic residues" evidence="1">
    <location>
        <begin position="48"/>
        <end position="64"/>
    </location>
</feature>
<feature type="compositionally biased region" description="Basic and acidic residues" evidence="1">
    <location>
        <begin position="124"/>
        <end position="133"/>
    </location>
</feature>
<dbReference type="AlphaFoldDB" id="A0AAW0FFM5"/>